<protein>
    <submittedName>
        <fullName evidence="1">Uncharacterized protein</fullName>
    </submittedName>
</protein>
<organism evidence="1">
    <name type="scientific">Podoviridae sp. ctIi96</name>
    <dbReference type="NCBI Taxonomy" id="2826550"/>
    <lineage>
        <taxon>Viruses</taxon>
        <taxon>Duplodnaviria</taxon>
        <taxon>Heunggongvirae</taxon>
        <taxon>Uroviricota</taxon>
        <taxon>Caudoviricetes</taxon>
    </lineage>
</organism>
<evidence type="ECO:0000313" key="1">
    <source>
        <dbReference type="EMBL" id="DAD76110.1"/>
    </source>
</evidence>
<sequence length="53" mass="6199">MSQKNDFGVLYVVQAPSRPNRSRKDDILDELNSLSKEELIQIRKDIIKLINEK</sequence>
<reference evidence="1" key="1">
    <citation type="journal article" date="2021" name="Proc. Natl. Acad. Sci. U.S.A.">
        <title>A Catalog of Tens of Thousands of Viruses from Human Metagenomes Reveals Hidden Associations with Chronic Diseases.</title>
        <authorList>
            <person name="Tisza M.J."/>
            <person name="Buck C.B."/>
        </authorList>
    </citation>
    <scope>NUCLEOTIDE SEQUENCE</scope>
    <source>
        <strain evidence="1">CtIi96</strain>
    </source>
</reference>
<dbReference type="EMBL" id="BK014795">
    <property type="protein sequence ID" value="DAD76110.1"/>
    <property type="molecule type" value="Genomic_DNA"/>
</dbReference>
<name>A0A8S5M1Q1_9CAUD</name>
<accession>A0A8S5M1Q1</accession>
<proteinExistence type="predicted"/>